<keyword evidence="2 5" id="KW-0812">Transmembrane</keyword>
<dbReference type="GO" id="GO:0005765">
    <property type="term" value="C:lysosomal membrane"/>
    <property type="evidence" value="ECO:0007669"/>
    <property type="project" value="TreeGrafter"/>
</dbReference>
<evidence type="ECO:0000256" key="4">
    <source>
        <dbReference type="ARBA" id="ARBA00023136"/>
    </source>
</evidence>
<dbReference type="InterPro" id="IPR051115">
    <property type="entry name" value="LAPTM_transporter"/>
</dbReference>
<keyword evidence="4 5" id="KW-0472">Membrane</keyword>
<feature type="transmembrane region" description="Helical" evidence="5">
    <location>
        <begin position="92"/>
        <end position="116"/>
    </location>
</feature>
<evidence type="ECO:0000256" key="5">
    <source>
        <dbReference type="SAM" id="Phobius"/>
    </source>
</evidence>
<dbReference type="PANTHER" id="PTHR12479:SF10">
    <property type="entry name" value="LYSOSOMAL-ASSOCIATED TRANSMEMBRANE PROTEIN"/>
    <property type="match status" value="1"/>
</dbReference>
<dbReference type="WBParaSite" id="nRc.2.0.1.t36476-RA">
    <property type="protein sequence ID" value="nRc.2.0.1.t36476-RA"/>
    <property type="gene ID" value="nRc.2.0.1.g36476"/>
</dbReference>
<evidence type="ECO:0000313" key="7">
    <source>
        <dbReference type="WBParaSite" id="nRc.2.0.1.t36476-RA"/>
    </source>
</evidence>
<evidence type="ECO:0000256" key="1">
    <source>
        <dbReference type="ARBA" id="ARBA00004127"/>
    </source>
</evidence>
<dbReference type="PANTHER" id="PTHR12479">
    <property type="entry name" value="LYSOSOMAL-ASSOCIATED TRANSMEMBRANE PROTEIN"/>
    <property type="match status" value="1"/>
</dbReference>
<feature type="transmembrane region" description="Helical" evidence="5">
    <location>
        <begin position="23"/>
        <end position="51"/>
    </location>
</feature>
<sequence>MPLPMDEYDPDYRCFCNLMHVKLGAVSIGLSELATIILNVSFICLTGQLYSGGRLNLFALIFVVAGIGLLPIVCFMLYGVFKDNRALLIPHFVCQVLVTLAFMILAILIAFKLVPVKNFLDSSKIGGVVEKSPDLMHIYVAIVYTVLALLQCWFLNVIYKCYMYIRAKS</sequence>
<dbReference type="GO" id="GO:0012505">
    <property type="term" value="C:endomembrane system"/>
    <property type="evidence" value="ECO:0007669"/>
    <property type="project" value="UniProtKB-SubCell"/>
</dbReference>
<feature type="transmembrane region" description="Helical" evidence="5">
    <location>
        <begin position="136"/>
        <end position="159"/>
    </location>
</feature>
<dbReference type="AlphaFoldDB" id="A0A915KEL6"/>
<name>A0A915KEL6_ROMCU</name>
<accession>A0A915KEL6</accession>
<comment type="subcellular location">
    <subcellularLocation>
        <location evidence="1">Endomembrane system</location>
        <topology evidence="1">Multi-pass membrane protein</topology>
    </subcellularLocation>
</comment>
<proteinExistence type="predicted"/>
<keyword evidence="3 5" id="KW-1133">Transmembrane helix</keyword>
<organism evidence="6 7">
    <name type="scientific">Romanomermis culicivorax</name>
    <name type="common">Nematode worm</name>
    <dbReference type="NCBI Taxonomy" id="13658"/>
    <lineage>
        <taxon>Eukaryota</taxon>
        <taxon>Metazoa</taxon>
        <taxon>Ecdysozoa</taxon>
        <taxon>Nematoda</taxon>
        <taxon>Enoplea</taxon>
        <taxon>Dorylaimia</taxon>
        <taxon>Mermithida</taxon>
        <taxon>Mermithoidea</taxon>
        <taxon>Mermithidae</taxon>
        <taxon>Romanomermis</taxon>
    </lineage>
</organism>
<evidence type="ECO:0000256" key="2">
    <source>
        <dbReference type="ARBA" id="ARBA00022692"/>
    </source>
</evidence>
<feature type="transmembrane region" description="Helical" evidence="5">
    <location>
        <begin position="57"/>
        <end position="80"/>
    </location>
</feature>
<evidence type="ECO:0000313" key="6">
    <source>
        <dbReference type="Proteomes" id="UP000887565"/>
    </source>
</evidence>
<reference evidence="7" key="1">
    <citation type="submission" date="2022-11" db="UniProtKB">
        <authorList>
            <consortium name="WormBaseParasite"/>
        </authorList>
    </citation>
    <scope>IDENTIFICATION</scope>
</reference>
<protein>
    <submittedName>
        <fullName evidence="7">Uncharacterized protein</fullName>
    </submittedName>
</protein>
<keyword evidence="6" id="KW-1185">Reference proteome</keyword>
<evidence type="ECO:0000256" key="3">
    <source>
        <dbReference type="ARBA" id="ARBA00022989"/>
    </source>
</evidence>
<dbReference type="Proteomes" id="UP000887565">
    <property type="component" value="Unplaced"/>
</dbReference>